<evidence type="ECO:0000256" key="1">
    <source>
        <dbReference type="SAM" id="MobiDB-lite"/>
    </source>
</evidence>
<dbReference type="RefSeq" id="XP_044719035.1">
    <property type="nucleotide sequence ID" value="XM_044866071.1"/>
</dbReference>
<feature type="compositionally biased region" description="Polar residues" evidence="1">
    <location>
        <begin position="658"/>
        <end position="673"/>
    </location>
</feature>
<name>A0A9P8MV00_9HYPO</name>
<feature type="region of interest" description="Disordered" evidence="1">
    <location>
        <begin position="643"/>
        <end position="705"/>
    </location>
</feature>
<evidence type="ECO:0008006" key="4">
    <source>
        <dbReference type="Google" id="ProtNLM"/>
    </source>
</evidence>
<evidence type="ECO:0000313" key="2">
    <source>
        <dbReference type="EMBL" id="KAH0961522.1"/>
    </source>
</evidence>
<dbReference type="AlphaFoldDB" id="A0A9P8MV00"/>
<dbReference type="Proteomes" id="UP000824596">
    <property type="component" value="Unassembled WGS sequence"/>
</dbReference>
<comment type="caution">
    <text evidence="2">The sequence shown here is derived from an EMBL/GenBank/DDBJ whole genome shotgun (WGS) entry which is preliminary data.</text>
</comment>
<organism evidence="2 3">
    <name type="scientific">Hirsutella rhossiliensis</name>
    <dbReference type="NCBI Taxonomy" id="111463"/>
    <lineage>
        <taxon>Eukaryota</taxon>
        <taxon>Fungi</taxon>
        <taxon>Dikarya</taxon>
        <taxon>Ascomycota</taxon>
        <taxon>Pezizomycotina</taxon>
        <taxon>Sordariomycetes</taxon>
        <taxon>Hypocreomycetidae</taxon>
        <taxon>Hypocreales</taxon>
        <taxon>Ophiocordycipitaceae</taxon>
        <taxon>Hirsutella</taxon>
    </lineage>
</organism>
<gene>
    <name evidence="2" type="ORF">HRG_07600</name>
</gene>
<dbReference type="EMBL" id="JAIZPD010000008">
    <property type="protein sequence ID" value="KAH0961522.1"/>
    <property type="molecule type" value="Genomic_DNA"/>
</dbReference>
<feature type="compositionally biased region" description="Acidic residues" evidence="1">
    <location>
        <begin position="397"/>
        <end position="417"/>
    </location>
</feature>
<dbReference type="GeneID" id="68356729"/>
<feature type="region of interest" description="Disordered" evidence="1">
    <location>
        <begin position="375"/>
        <end position="417"/>
    </location>
</feature>
<reference evidence="2" key="1">
    <citation type="submission" date="2021-09" db="EMBL/GenBank/DDBJ databases">
        <title>A high-quality genome of the endoparasitic fungus Hirsutella rhossiliensis with a comparison of Hirsutella genomes reveals transposable elements contributing to genome size variation.</title>
        <authorList>
            <person name="Lin R."/>
            <person name="Jiao Y."/>
            <person name="Sun X."/>
            <person name="Ling J."/>
            <person name="Xie B."/>
            <person name="Cheng X."/>
        </authorList>
    </citation>
    <scope>NUCLEOTIDE SEQUENCE</scope>
    <source>
        <strain evidence="2">HR02</strain>
    </source>
</reference>
<evidence type="ECO:0000313" key="3">
    <source>
        <dbReference type="Proteomes" id="UP000824596"/>
    </source>
</evidence>
<sequence>MSSSASGTSANANAPTLDINEFLDIAEFNRGLATIFNMDLFNTPVNETSDEIHYNTFVLARIVDYKVSSTCQGLELLGSFQEDFEDWEEDDFKKVDPRVPPVTPDLNLPPAIDREAYRTVPPVQVPNEDLDPAIANQFSKLWDRKLNYSGDAYDILDDKIRYFLDACLTASIKPSQFHALLSNILTKRAKNFFVHQVSRDSTFAEMYQKMKQHFDTEVNRQQYHTDWTSINFTQLRKESPEKPLCEILQALLDKLQLCQRALGNSYGGEDQLISTTIRACRGVPELEFALFVPAKTFEGLSSQLRSSLTTVSQRQPGQPSQYLQDQDQFFTDRRYQHPADKRKKWTKRCYVCGKEGCFSTKHPDDERKRAKERYLRERGFHGQKSSSRPFTTFLADYEGDPDEDQTSDSADDDSDDQSDSFFAAAFLSNRAFRHRIHTVEGESICEESQHFLLDRYNRTSFQGILPDTGAAKISTAGIDQFRALQREMPTVQLRKNATIATVRFGGNEPTNTIGITTVITPIGEVVFHVINMSTPFLLCLKDMDRLGAYLNNVTNELICGDKRIPIIKADAPRRFKFTLKDNCDFNYELIVDSLLQMAFKSVNDTAGPDGLVPTLLVFEVTVELDNGPAKFRSTAVQPYFRHPDSQQQRSHDVLQQPHADNQTADNQADSINVETEVPKPFEYPEPERPRRRGRPRKPFSLPRSQFSPANMFLSHKECAALDLAVKLRAEKKITTAGRPFEASDDLEITNLLGAGVIVPERYDMNKHGKHRLFKSRMVREVKGYGDDEKQINVTTAETNADTALQVNAFGVAALQTDDTLLVGTTTFLQREDRELCFQAKPKKTLREGDTCDFNGSLIALEKGYLLVMQKGQVNNLKIIDLSTEDRAQRYVEQRAHPTAEDFQALNKRIQWQIDNPQRGLRFVPIGLEAAKVFVFTDGSFANNKDLSSQIGFVIIIATETNSTKCKRVTRSVLASEIYGLASGFDLAYVITETINQITNRLGLPQIPLVVSYEQRDITSIRWINGADNPADAMTKLSPNGALTRFVNDNEITIRLEGWVQRKEDMTIEEAIND</sequence>
<keyword evidence="3" id="KW-1185">Reference proteome</keyword>
<feature type="compositionally biased region" description="Basic and acidic residues" evidence="1">
    <location>
        <begin position="643"/>
        <end position="652"/>
    </location>
</feature>
<proteinExistence type="predicted"/>
<protein>
    <recommendedName>
        <fullName evidence="4">Polyprotein</fullName>
    </recommendedName>
</protein>
<accession>A0A9P8MV00</accession>
<dbReference type="OrthoDB" id="5150797at2759"/>